<evidence type="ECO:0000313" key="2">
    <source>
        <dbReference type="Proteomes" id="UP001150238"/>
    </source>
</evidence>
<proteinExistence type="predicted"/>
<evidence type="ECO:0008006" key="3">
    <source>
        <dbReference type="Google" id="ProtNLM"/>
    </source>
</evidence>
<dbReference type="Proteomes" id="UP001150238">
    <property type="component" value="Unassembled WGS sequence"/>
</dbReference>
<protein>
    <recommendedName>
        <fullName evidence="3">Protein kinase domain-containing protein</fullName>
    </recommendedName>
</protein>
<gene>
    <name evidence="1" type="ORF">C8J55DRAFT_564415</name>
</gene>
<organism evidence="1 2">
    <name type="scientific">Lentinula lateritia</name>
    <dbReference type="NCBI Taxonomy" id="40482"/>
    <lineage>
        <taxon>Eukaryota</taxon>
        <taxon>Fungi</taxon>
        <taxon>Dikarya</taxon>
        <taxon>Basidiomycota</taxon>
        <taxon>Agaricomycotina</taxon>
        <taxon>Agaricomycetes</taxon>
        <taxon>Agaricomycetidae</taxon>
        <taxon>Agaricales</taxon>
        <taxon>Marasmiineae</taxon>
        <taxon>Omphalotaceae</taxon>
        <taxon>Lentinula</taxon>
    </lineage>
</organism>
<dbReference type="InterPro" id="IPR011009">
    <property type="entry name" value="Kinase-like_dom_sf"/>
</dbReference>
<name>A0A9W8ZXX8_9AGAR</name>
<dbReference type="AlphaFoldDB" id="A0A9W8ZXX8"/>
<reference evidence="1" key="1">
    <citation type="submission" date="2022-08" db="EMBL/GenBank/DDBJ databases">
        <authorList>
            <consortium name="DOE Joint Genome Institute"/>
            <person name="Min B."/>
            <person name="Riley R."/>
            <person name="Sierra-Patev S."/>
            <person name="Naranjo-Ortiz M."/>
            <person name="Looney B."/>
            <person name="Konkel Z."/>
            <person name="Slot J.C."/>
            <person name="Sakamoto Y."/>
            <person name="Steenwyk J.L."/>
            <person name="Rokas A."/>
            <person name="Carro J."/>
            <person name="Camarero S."/>
            <person name="Ferreira P."/>
            <person name="Molpeceres G."/>
            <person name="Ruiz-Duenas F.J."/>
            <person name="Serrano A."/>
            <person name="Henrissat B."/>
            <person name="Drula E."/>
            <person name="Hughes K.W."/>
            <person name="Mata J.L."/>
            <person name="Ishikawa N.K."/>
            <person name="Vargas-Isla R."/>
            <person name="Ushijima S."/>
            <person name="Smith C.A."/>
            <person name="Ahrendt S."/>
            <person name="Andreopoulos W."/>
            <person name="He G."/>
            <person name="Labutti K."/>
            <person name="Lipzen A."/>
            <person name="Ng V."/>
            <person name="Sandor L."/>
            <person name="Barry K."/>
            <person name="Martinez A.T."/>
            <person name="Xiao Y."/>
            <person name="Gibbons J.G."/>
            <person name="Terashima K."/>
            <person name="Hibbett D.S."/>
            <person name="Grigoriev I.V."/>
        </authorList>
    </citation>
    <scope>NUCLEOTIDE SEQUENCE</scope>
    <source>
        <strain evidence="1">Sp2 HRB7682 ss15</strain>
    </source>
</reference>
<dbReference type="SUPFAM" id="SSF56112">
    <property type="entry name" value="Protein kinase-like (PK-like)"/>
    <property type="match status" value="1"/>
</dbReference>
<accession>A0A9W8ZXX8</accession>
<dbReference type="EMBL" id="JANVFS010000034">
    <property type="protein sequence ID" value="KAJ4469764.1"/>
    <property type="molecule type" value="Genomic_DNA"/>
</dbReference>
<reference evidence="1" key="2">
    <citation type="journal article" date="2023" name="Proc. Natl. Acad. Sci. U.S.A.">
        <title>A global phylogenomic analysis of the shiitake genus Lentinula.</title>
        <authorList>
            <person name="Sierra-Patev S."/>
            <person name="Min B."/>
            <person name="Naranjo-Ortiz M."/>
            <person name="Looney B."/>
            <person name="Konkel Z."/>
            <person name="Slot J.C."/>
            <person name="Sakamoto Y."/>
            <person name="Steenwyk J.L."/>
            <person name="Rokas A."/>
            <person name="Carro J."/>
            <person name="Camarero S."/>
            <person name="Ferreira P."/>
            <person name="Molpeceres G."/>
            <person name="Ruiz-Duenas F.J."/>
            <person name="Serrano A."/>
            <person name="Henrissat B."/>
            <person name="Drula E."/>
            <person name="Hughes K.W."/>
            <person name="Mata J.L."/>
            <person name="Ishikawa N.K."/>
            <person name="Vargas-Isla R."/>
            <person name="Ushijima S."/>
            <person name="Smith C.A."/>
            <person name="Donoghue J."/>
            <person name="Ahrendt S."/>
            <person name="Andreopoulos W."/>
            <person name="He G."/>
            <person name="LaButti K."/>
            <person name="Lipzen A."/>
            <person name="Ng V."/>
            <person name="Riley R."/>
            <person name="Sandor L."/>
            <person name="Barry K."/>
            <person name="Martinez A.T."/>
            <person name="Xiao Y."/>
            <person name="Gibbons J.G."/>
            <person name="Terashima K."/>
            <person name="Grigoriev I.V."/>
            <person name="Hibbett D."/>
        </authorList>
    </citation>
    <scope>NUCLEOTIDE SEQUENCE</scope>
    <source>
        <strain evidence="1">Sp2 HRB7682 ss15</strain>
    </source>
</reference>
<evidence type="ECO:0000313" key="1">
    <source>
        <dbReference type="EMBL" id="KAJ4469764.1"/>
    </source>
</evidence>
<comment type="caution">
    <text evidence="1">The sequence shown here is derived from an EMBL/GenBank/DDBJ whole genome shotgun (WGS) entry which is preliminary data.</text>
</comment>
<sequence length="398" mass="44806">MSQCVEQLSGGGENNVYNELVGMSPFLQLCLSYDSGNFIDYHIVMTAKVINRELTPENDQLTLDLCYKVKDEGSDPLVCVLSDYYWTGSNFLSFKDIFQSKGYELWNNTGLARAFVPPNTNPRAPDGFSYDDPSDAAGKPYSSSAVEKHWPARTPDNQDVLLVLIKDPVELATLCDVAMGTKGGIDRNHVLPLLGIIEHEKLIFGVFPLIGMSLLHPWFANLNQMLDAIYQILEGVVFFHDNLIAHRGRKSTCSQGVRKLINNRTCLSATSFRPIELHRLTISSSHSDPTTRIVIGPPVPWIQYGRVAPPEMREEDPYCPFKADIWQPAQSFIPDIVHLLEPTMEDNPNERPSAHNLSEIFQDLRVKVPDDMLKMAIAEIGFEHGKQQTTDFDSYMRT</sequence>